<gene>
    <name evidence="1" type="ORF">A3844_28115</name>
</gene>
<sequence>MSAKWVWRILLGIMIIATLSGCSSVLGTPTNGNNAGTGNAGPGFSVRVGDSELAGSAGRQLSEAYTDGLTLIELLKNSGVATFADEGYKILAVNKVSLSPEWSWEIQLNGKKNTDWNSRVDRGDSIVAAAVPAASGAELQPVIFTVNGGSEQPQMTHSYVLPYTEDLSVRGVLKTSGMVQLSEDNKTIISIMDYKPLSNEAWMLKVNGKQLLDTGIDMKLRPQDTLEVVLVLL</sequence>
<evidence type="ECO:0000313" key="1">
    <source>
        <dbReference type="EMBL" id="OKP79587.1"/>
    </source>
</evidence>
<dbReference type="RefSeq" id="WP_074109262.1">
    <property type="nucleotide sequence ID" value="NZ_LVWI01000091.1"/>
</dbReference>
<evidence type="ECO:0008006" key="3">
    <source>
        <dbReference type="Google" id="ProtNLM"/>
    </source>
</evidence>
<keyword evidence="2" id="KW-1185">Reference proteome</keyword>
<accession>A0ABX3EG28</accession>
<dbReference type="Proteomes" id="UP000186058">
    <property type="component" value="Unassembled WGS sequence"/>
</dbReference>
<dbReference type="EMBL" id="LVWI01000091">
    <property type="protein sequence ID" value="OKP79587.1"/>
    <property type="molecule type" value="Genomic_DNA"/>
</dbReference>
<proteinExistence type="predicted"/>
<reference evidence="1 2" key="1">
    <citation type="submission" date="2016-03" db="EMBL/GenBank/DDBJ databases">
        <authorList>
            <person name="Sant'Anna F.H."/>
            <person name="Ambrosini A."/>
            <person name="Souza R."/>
            <person name="Bach E."/>
            <person name="Fernandes G."/>
            <person name="Balsanelli E."/>
            <person name="Baura V.A."/>
            <person name="Souza E.M."/>
            <person name="Passaglia L."/>
        </authorList>
    </citation>
    <scope>NUCLEOTIDE SEQUENCE [LARGE SCALE GENOMIC DNA]</scope>
    <source>
        <strain evidence="1 2">P26E</strain>
    </source>
</reference>
<protein>
    <recommendedName>
        <fullName evidence="3">Lipoprotein</fullName>
    </recommendedName>
</protein>
<name>A0ABX3EG28_9BACL</name>
<dbReference type="PROSITE" id="PS51257">
    <property type="entry name" value="PROKAR_LIPOPROTEIN"/>
    <property type="match status" value="1"/>
</dbReference>
<comment type="caution">
    <text evidence="1">The sequence shown here is derived from an EMBL/GenBank/DDBJ whole genome shotgun (WGS) entry which is preliminary data.</text>
</comment>
<evidence type="ECO:0000313" key="2">
    <source>
        <dbReference type="Proteomes" id="UP000186058"/>
    </source>
</evidence>
<organism evidence="1 2">
    <name type="scientific">Paenibacillus helianthi</name>
    <dbReference type="NCBI Taxonomy" id="1349432"/>
    <lineage>
        <taxon>Bacteria</taxon>
        <taxon>Bacillati</taxon>
        <taxon>Bacillota</taxon>
        <taxon>Bacilli</taxon>
        <taxon>Bacillales</taxon>
        <taxon>Paenibacillaceae</taxon>
        <taxon>Paenibacillus</taxon>
    </lineage>
</organism>